<dbReference type="PATRIC" id="fig|29536.5.peg.2643"/>
<dbReference type="EMBL" id="JMTM01000069">
    <property type="protein sequence ID" value="OAZ03075.1"/>
    <property type="molecule type" value="Genomic_DNA"/>
</dbReference>
<gene>
    <name evidence="1" type="ORF">FLB_25430</name>
</gene>
<accession>A0A199XN51</accession>
<protein>
    <recommendedName>
        <fullName evidence="3">DUF4304 domain-containing protein</fullName>
    </recommendedName>
</protein>
<dbReference type="RefSeq" id="WP_064716303.1">
    <property type="nucleotide sequence ID" value="NZ_JMTM01000069.1"/>
</dbReference>
<dbReference type="Proteomes" id="UP000093807">
    <property type="component" value="Unassembled WGS sequence"/>
</dbReference>
<dbReference type="AlphaFoldDB" id="A0A199XN51"/>
<keyword evidence="2" id="KW-1185">Reference proteome</keyword>
<evidence type="ECO:0000313" key="1">
    <source>
        <dbReference type="EMBL" id="OAZ03075.1"/>
    </source>
</evidence>
<dbReference type="OrthoDB" id="654616at2"/>
<proteinExistence type="predicted"/>
<evidence type="ECO:0008006" key="3">
    <source>
        <dbReference type="Google" id="ProtNLM"/>
    </source>
</evidence>
<comment type="caution">
    <text evidence="1">The sequence shown here is derived from an EMBL/GenBank/DDBJ whole genome shotgun (WGS) entry which is preliminary data.</text>
</comment>
<name>A0A199XN51_9FLAO</name>
<organism evidence="1 2">
    <name type="scientific">Flavobacterium succinicans</name>
    <dbReference type="NCBI Taxonomy" id="29536"/>
    <lineage>
        <taxon>Bacteria</taxon>
        <taxon>Pseudomonadati</taxon>
        <taxon>Bacteroidota</taxon>
        <taxon>Flavobacteriia</taxon>
        <taxon>Flavobacteriales</taxon>
        <taxon>Flavobacteriaceae</taxon>
        <taxon>Flavobacterium</taxon>
    </lineage>
</organism>
<sequence length="198" mass="23324">MNYWKEDSILNNYTEETKPTEIFKEVCDSLGNFYSQKGWKYSRSRPKIKFEKDDLILEINFWSSHSNMAGSYVQLEILPYVSSKKLKKWIKETEIGRNDSIFGPTKYSFRNNNVYGITEDSFTILTEKIDNYIASKLNICDNDAFVERMFEDLNESIVDNFACYLAMKNDKRMLNVIEFDNGLKIDSEISSKLKKYYS</sequence>
<evidence type="ECO:0000313" key="2">
    <source>
        <dbReference type="Proteomes" id="UP000093807"/>
    </source>
</evidence>
<reference evidence="1 2" key="1">
    <citation type="submission" date="2016-06" db="EMBL/GenBank/DDBJ databases">
        <title>Draft genome sequence of Flavobacterium succinicans strain DD5b.</title>
        <authorList>
            <person name="Poehlein A."/>
            <person name="Daniel R."/>
            <person name="Simeonova D.D."/>
        </authorList>
    </citation>
    <scope>NUCLEOTIDE SEQUENCE [LARGE SCALE GENOMIC DNA]</scope>
    <source>
        <strain evidence="1 2">DD5b</strain>
    </source>
</reference>